<feature type="region of interest" description="Disordered" evidence="6">
    <location>
        <begin position="1"/>
        <end position="49"/>
    </location>
</feature>
<evidence type="ECO:0000256" key="2">
    <source>
        <dbReference type="ARBA" id="ARBA00005560"/>
    </source>
</evidence>
<accession>A0ABR4EDX3</accession>
<organism evidence="7 8">
    <name type="scientific">Diaporthe vaccinii</name>
    <dbReference type="NCBI Taxonomy" id="105482"/>
    <lineage>
        <taxon>Eukaryota</taxon>
        <taxon>Fungi</taxon>
        <taxon>Dikarya</taxon>
        <taxon>Ascomycota</taxon>
        <taxon>Pezizomycotina</taxon>
        <taxon>Sordariomycetes</taxon>
        <taxon>Sordariomycetidae</taxon>
        <taxon>Diaporthales</taxon>
        <taxon>Diaporthaceae</taxon>
        <taxon>Diaporthe</taxon>
        <taxon>Diaporthe eres species complex</taxon>
    </lineage>
</organism>
<dbReference type="HAMAP" id="MF_00408">
    <property type="entry name" value="TATA_bind_prot_arch"/>
    <property type="match status" value="1"/>
</dbReference>
<keyword evidence="3" id="KW-0238">DNA-binding</keyword>
<comment type="caution">
    <text evidence="7">The sequence shown here is derived from an EMBL/GenBank/DDBJ whole genome shotgun (WGS) entry which is preliminary data.</text>
</comment>
<dbReference type="Pfam" id="PF00352">
    <property type="entry name" value="TBP"/>
    <property type="match status" value="2"/>
</dbReference>
<sequence>MEAIRNHPGNVNQAKDFMLPGSLSFPTGHNELEPPGDAGPNAPQNGALAGPLLANCNRVAPATPPATTGAQQTGSGLTPSLQNIVATVNLDCRLDLKTIALHARNAEYNPKRFAAVIMRIREPKATALIFASGKMVVTGAKSEDDSKLASRKYARILQKLGFDAKFMDFKIQNMVGSCDIKFPIRLEGLASRHHNFSSYEPELFPGLIYRMVKPKIVLLIFVSGKIILTGAKVRDEIYQAFELIYPVLQDFGKV</sequence>
<dbReference type="PANTHER" id="PTHR10126">
    <property type="entry name" value="TATA-BOX BINDING PROTEIN"/>
    <property type="match status" value="1"/>
</dbReference>
<dbReference type="InterPro" id="IPR033710">
    <property type="entry name" value="TBP_eukaryotic"/>
</dbReference>
<keyword evidence="5" id="KW-0539">Nucleus</keyword>
<dbReference type="PRINTS" id="PR00686">
    <property type="entry name" value="TIFACTORIID"/>
</dbReference>
<dbReference type="InterPro" id="IPR012295">
    <property type="entry name" value="TBP_dom_sf"/>
</dbReference>
<evidence type="ECO:0000256" key="3">
    <source>
        <dbReference type="ARBA" id="ARBA00023125"/>
    </source>
</evidence>
<dbReference type="InterPro" id="IPR030491">
    <property type="entry name" value="TBP_CS"/>
</dbReference>
<dbReference type="SUPFAM" id="SSF55945">
    <property type="entry name" value="TATA-box binding protein-like"/>
    <property type="match status" value="2"/>
</dbReference>
<dbReference type="InterPro" id="IPR000814">
    <property type="entry name" value="TBP"/>
</dbReference>
<evidence type="ECO:0000256" key="6">
    <source>
        <dbReference type="SAM" id="MobiDB-lite"/>
    </source>
</evidence>
<evidence type="ECO:0008006" key="9">
    <source>
        <dbReference type="Google" id="ProtNLM"/>
    </source>
</evidence>
<protein>
    <recommendedName>
        <fullName evidence="9">TATA-box-binding protein</fullName>
    </recommendedName>
</protein>
<dbReference type="PROSITE" id="PS00351">
    <property type="entry name" value="TFIID"/>
    <property type="match status" value="1"/>
</dbReference>
<dbReference type="Gene3D" id="3.30.310.10">
    <property type="entry name" value="TATA-Binding Protein"/>
    <property type="match status" value="2"/>
</dbReference>
<evidence type="ECO:0000313" key="8">
    <source>
        <dbReference type="Proteomes" id="UP001600888"/>
    </source>
</evidence>
<dbReference type="CDD" id="cd04516">
    <property type="entry name" value="TBP_eukaryotes"/>
    <property type="match status" value="1"/>
</dbReference>
<keyword evidence="4" id="KW-0804">Transcription</keyword>
<evidence type="ECO:0000256" key="4">
    <source>
        <dbReference type="ARBA" id="ARBA00023163"/>
    </source>
</evidence>
<evidence type="ECO:0000313" key="7">
    <source>
        <dbReference type="EMBL" id="KAL2280606.1"/>
    </source>
</evidence>
<gene>
    <name evidence="7" type="ORF">FJTKL_12429</name>
</gene>
<evidence type="ECO:0000256" key="1">
    <source>
        <dbReference type="ARBA" id="ARBA00004123"/>
    </source>
</evidence>
<dbReference type="EMBL" id="JBAWTH010000065">
    <property type="protein sequence ID" value="KAL2280606.1"/>
    <property type="molecule type" value="Genomic_DNA"/>
</dbReference>
<name>A0ABR4EDX3_9PEZI</name>
<comment type="similarity">
    <text evidence="2">Belongs to the TBP family.</text>
</comment>
<comment type="subcellular location">
    <subcellularLocation>
        <location evidence="1">Nucleus</location>
    </subcellularLocation>
</comment>
<dbReference type="Proteomes" id="UP001600888">
    <property type="component" value="Unassembled WGS sequence"/>
</dbReference>
<keyword evidence="8" id="KW-1185">Reference proteome</keyword>
<proteinExistence type="inferred from homology"/>
<evidence type="ECO:0000256" key="5">
    <source>
        <dbReference type="ARBA" id="ARBA00023242"/>
    </source>
</evidence>
<reference evidence="7 8" key="1">
    <citation type="submission" date="2024-03" db="EMBL/GenBank/DDBJ databases">
        <title>A high-quality draft genome sequence of Diaporthe vaccinii, a causative agent of upright dieback and viscid rot disease in cranberry plants.</title>
        <authorList>
            <person name="Sarrasin M."/>
            <person name="Lang B.F."/>
            <person name="Burger G."/>
        </authorList>
    </citation>
    <scope>NUCLEOTIDE SEQUENCE [LARGE SCALE GENOMIC DNA]</scope>
    <source>
        <strain evidence="7 8">IS7</strain>
    </source>
</reference>